<reference evidence="2" key="1">
    <citation type="journal article" date="2021" name="J Fungi (Basel)">
        <title>Virulence traits and population genomics of the black yeast Aureobasidium melanogenum.</title>
        <authorList>
            <person name="Cernosa A."/>
            <person name="Sun X."/>
            <person name="Gostincar C."/>
            <person name="Fang C."/>
            <person name="Gunde-Cimerman N."/>
            <person name="Song Z."/>
        </authorList>
    </citation>
    <scope>NUCLEOTIDE SEQUENCE</scope>
    <source>
        <strain evidence="2">EXF-9911</strain>
    </source>
</reference>
<dbReference type="PROSITE" id="PS51186">
    <property type="entry name" value="GNAT"/>
    <property type="match status" value="1"/>
</dbReference>
<sequence length="181" mass="20925">MFFTERLMLRGLDPEVDNAIWLQWTNTVESLNALSIQGPQPWTRERSKQFLETRVKDVDALPWFIICEKPALEDECSVVLGPNDDCFRTTDGKARYPAIGILALDKVGKAANVNRIVSFGILFTKDYQGRGLGTEVLRWMCNYVFKTLGYRRIELNLDAKNTRALRCYRQVGFIEEGRRRK</sequence>
<gene>
    <name evidence="2" type="ORF">KCU76_g5162</name>
</gene>
<proteinExistence type="predicted"/>
<protein>
    <submittedName>
        <fullName evidence="2">Acyl-CoA N-acyltransferase</fullName>
    </submittedName>
</protein>
<dbReference type="GO" id="GO:0008999">
    <property type="term" value="F:protein-N-terminal-alanine acetyltransferase activity"/>
    <property type="evidence" value="ECO:0007669"/>
    <property type="project" value="TreeGrafter"/>
</dbReference>
<dbReference type="InterPro" id="IPR051908">
    <property type="entry name" value="Ribosomal_N-acetyltransferase"/>
</dbReference>
<dbReference type="PANTHER" id="PTHR43441:SF11">
    <property type="entry name" value="RIBOSOMAL-PROTEIN-SERINE ACETYLTRANSFERASE"/>
    <property type="match status" value="1"/>
</dbReference>
<dbReference type="CDD" id="cd04301">
    <property type="entry name" value="NAT_SF"/>
    <property type="match status" value="1"/>
</dbReference>
<dbReference type="GO" id="GO:0005737">
    <property type="term" value="C:cytoplasm"/>
    <property type="evidence" value="ECO:0007669"/>
    <property type="project" value="TreeGrafter"/>
</dbReference>
<evidence type="ECO:0000313" key="2">
    <source>
        <dbReference type="EMBL" id="KAG9694517.1"/>
    </source>
</evidence>
<accession>A0A9P8EP75</accession>
<dbReference type="GO" id="GO:1990189">
    <property type="term" value="F:protein N-terminal-serine acetyltransferase activity"/>
    <property type="evidence" value="ECO:0007669"/>
    <property type="project" value="TreeGrafter"/>
</dbReference>
<reference evidence="2" key="2">
    <citation type="submission" date="2021-08" db="EMBL/GenBank/DDBJ databases">
        <authorList>
            <person name="Gostincar C."/>
            <person name="Sun X."/>
            <person name="Song Z."/>
            <person name="Gunde-Cimerman N."/>
        </authorList>
    </citation>
    <scope>NUCLEOTIDE SEQUENCE</scope>
    <source>
        <strain evidence="2">EXF-9911</strain>
    </source>
</reference>
<dbReference type="InterPro" id="IPR000182">
    <property type="entry name" value="GNAT_dom"/>
</dbReference>
<dbReference type="Pfam" id="PF13302">
    <property type="entry name" value="Acetyltransf_3"/>
    <property type="match status" value="1"/>
</dbReference>
<dbReference type="SUPFAM" id="SSF55729">
    <property type="entry name" value="Acyl-CoA N-acyltransferases (Nat)"/>
    <property type="match status" value="1"/>
</dbReference>
<evidence type="ECO:0000313" key="3">
    <source>
        <dbReference type="Proteomes" id="UP000779574"/>
    </source>
</evidence>
<feature type="domain" description="N-acetyltransferase" evidence="1">
    <location>
        <begin position="56"/>
        <end position="181"/>
    </location>
</feature>
<dbReference type="PANTHER" id="PTHR43441">
    <property type="entry name" value="RIBOSOMAL-PROTEIN-SERINE ACETYLTRANSFERASE"/>
    <property type="match status" value="1"/>
</dbReference>
<feature type="non-terminal residue" evidence="2">
    <location>
        <position position="1"/>
    </location>
</feature>
<evidence type="ECO:0000259" key="1">
    <source>
        <dbReference type="PROSITE" id="PS51186"/>
    </source>
</evidence>
<dbReference type="OrthoDB" id="64477at2759"/>
<dbReference type="Gene3D" id="3.40.630.30">
    <property type="match status" value="1"/>
</dbReference>
<comment type="caution">
    <text evidence="2">The sequence shown here is derived from an EMBL/GenBank/DDBJ whole genome shotgun (WGS) entry which is preliminary data.</text>
</comment>
<organism evidence="2 3">
    <name type="scientific">Aureobasidium melanogenum</name>
    <name type="common">Aureobasidium pullulans var. melanogenum</name>
    <dbReference type="NCBI Taxonomy" id="46634"/>
    <lineage>
        <taxon>Eukaryota</taxon>
        <taxon>Fungi</taxon>
        <taxon>Dikarya</taxon>
        <taxon>Ascomycota</taxon>
        <taxon>Pezizomycotina</taxon>
        <taxon>Dothideomycetes</taxon>
        <taxon>Dothideomycetidae</taxon>
        <taxon>Dothideales</taxon>
        <taxon>Saccotheciaceae</taxon>
        <taxon>Aureobasidium</taxon>
    </lineage>
</organism>
<dbReference type="EMBL" id="JAHFXF010000159">
    <property type="protein sequence ID" value="KAG9694517.1"/>
    <property type="molecule type" value="Genomic_DNA"/>
</dbReference>
<name>A0A9P8EP75_AURME</name>
<dbReference type="InterPro" id="IPR016181">
    <property type="entry name" value="Acyl_CoA_acyltransferase"/>
</dbReference>
<dbReference type="AlphaFoldDB" id="A0A9P8EP75"/>
<dbReference type="Proteomes" id="UP000779574">
    <property type="component" value="Unassembled WGS sequence"/>
</dbReference>